<feature type="compositionally biased region" description="Acidic residues" evidence="1">
    <location>
        <begin position="11"/>
        <end position="23"/>
    </location>
</feature>
<protein>
    <submittedName>
        <fullName evidence="2">Uncharacterized protein</fullName>
    </submittedName>
</protein>
<gene>
    <name evidence="2" type="ORF">Tco_0821522</name>
</gene>
<comment type="caution">
    <text evidence="2">The sequence shown here is derived from an EMBL/GenBank/DDBJ whole genome shotgun (WGS) entry which is preliminary data.</text>
</comment>
<proteinExistence type="predicted"/>
<accession>A0ABQ5ADG5</accession>
<evidence type="ECO:0000313" key="3">
    <source>
        <dbReference type="Proteomes" id="UP001151760"/>
    </source>
</evidence>
<name>A0ABQ5ADG5_9ASTR</name>
<dbReference type="EMBL" id="BQNB010012189">
    <property type="protein sequence ID" value="GJT00353.1"/>
    <property type="molecule type" value="Genomic_DNA"/>
</dbReference>
<dbReference type="Proteomes" id="UP001151760">
    <property type="component" value="Unassembled WGS sequence"/>
</dbReference>
<feature type="region of interest" description="Disordered" evidence="1">
    <location>
        <begin position="1"/>
        <end position="31"/>
    </location>
</feature>
<feature type="compositionally biased region" description="Basic and acidic residues" evidence="1">
    <location>
        <begin position="1"/>
        <end position="10"/>
    </location>
</feature>
<sequence>MKDKVSKEQVCEEEMDDNVSDEIDGAKVEQVPNPVVKNGSLEFLICKEVANHGVNELLDKRRPLKRKRVYAE</sequence>
<reference evidence="2" key="1">
    <citation type="journal article" date="2022" name="Int. J. Mol. Sci.">
        <title>Draft Genome of Tanacetum Coccineum: Genomic Comparison of Closely Related Tanacetum-Family Plants.</title>
        <authorList>
            <person name="Yamashiro T."/>
            <person name="Shiraishi A."/>
            <person name="Nakayama K."/>
            <person name="Satake H."/>
        </authorList>
    </citation>
    <scope>NUCLEOTIDE SEQUENCE</scope>
</reference>
<evidence type="ECO:0000313" key="2">
    <source>
        <dbReference type="EMBL" id="GJT00353.1"/>
    </source>
</evidence>
<evidence type="ECO:0000256" key="1">
    <source>
        <dbReference type="SAM" id="MobiDB-lite"/>
    </source>
</evidence>
<organism evidence="2 3">
    <name type="scientific">Tanacetum coccineum</name>
    <dbReference type="NCBI Taxonomy" id="301880"/>
    <lineage>
        <taxon>Eukaryota</taxon>
        <taxon>Viridiplantae</taxon>
        <taxon>Streptophyta</taxon>
        <taxon>Embryophyta</taxon>
        <taxon>Tracheophyta</taxon>
        <taxon>Spermatophyta</taxon>
        <taxon>Magnoliopsida</taxon>
        <taxon>eudicotyledons</taxon>
        <taxon>Gunneridae</taxon>
        <taxon>Pentapetalae</taxon>
        <taxon>asterids</taxon>
        <taxon>campanulids</taxon>
        <taxon>Asterales</taxon>
        <taxon>Asteraceae</taxon>
        <taxon>Asteroideae</taxon>
        <taxon>Anthemideae</taxon>
        <taxon>Anthemidinae</taxon>
        <taxon>Tanacetum</taxon>
    </lineage>
</organism>
<reference evidence="2" key="2">
    <citation type="submission" date="2022-01" db="EMBL/GenBank/DDBJ databases">
        <authorList>
            <person name="Yamashiro T."/>
            <person name="Shiraishi A."/>
            <person name="Satake H."/>
            <person name="Nakayama K."/>
        </authorList>
    </citation>
    <scope>NUCLEOTIDE SEQUENCE</scope>
</reference>
<keyword evidence="3" id="KW-1185">Reference proteome</keyword>